<feature type="signal peptide" evidence="1">
    <location>
        <begin position="1"/>
        <end position="19"/>
    </location>
</feature>
<evidence type="ECO:0000313" key="3">
    <source>
        <dbReference type="Proteomes" id="UP001524569"/>
    </source>
</evidence>
<proteinExistence type="predicted"/>
<name>A0ABT1UI95_9GAMM</name>
<accession>A0ABT1UI95</accession>
<dbReference type="EMBL" id="JANIBM010000011">
    <property type="protein sequence ID" value="MCQ8181736.1"/>
    <property type="molecule type" value="Genomic_DNA"/>
</dbReference>
<keyword evidence="1" id="KW-0732">Signal</keyword>
<sequence length="166" mass="17711">MTNSNFVAIAIFLITTAFATTAFSEIKPVPSPVSAAYSPDNTLQTFSKTVHGGVQHVVAKSGADAKVISAIQAHLRQLAGAFASGDFSASERMHGAAMPGLATLKSAKPDEVRYEYRALPNGAQIHYSSEYPQLVQALHEWFDAQTQAHGATEVPGHQQHHSTPAQ</sequence>
<evidence type="ECO:0000256" key="1">
    <source>
        <dbReference type="SAM" id="SignalP"/>
    </source>
</evidence>
<protein>
    <submittedName>
        <fullName evidence="2">Aspartate carbamoyltransferase</fullName>
    </submittedName>
</protein>
<comment type="caution">
    <text evidence="2">The sequence shown here is derived from an EMBL/GenBank/DDBJ whole genome shotgun (WGS) entry which is preliminary data.</text>
</comment>
<evidence type="ECO:0000313" key="2">
    <source>
        <dbReference type="EMBL" id="MCQ8181736.1"/>
    </source>
</evidence>
<dbReference type="RefSeq" id="WP_256611027.1">
    <property type="nucleotide sequence ID" value="NZ_JANIBM010000011.1"/>
</dbReference>
<feature type="chain" id="PRO_5045405923" evidence="1">
    <location>
        <begin position="20"/>
        <end position="166"/>
    </location>
</feature>
<organism evidence="2 3">
    <name type="scientific">Methylomonas aurea</name>
    <dbReference type="NCBI Taxonomy" id="2952224"/>
    <lineage>
        <taxon>Bacteria</taxon>
        <taxon>Pseudomonadati</taxon>
        <taxon>Pseudomonadota</taxon>
        <taxon>Gammaproteobacteria</taxon>
        <taxon>Methylococcales</taxon>
        <taxon>Methylococcaceae</taxon>
        <taxon>Methylomonas</taxon>
    </lineage>
</organism>
<gene>
    <name evidence="2" type="ORF">NP603_11500</name>
</gene>
<reference evidence="2 3" key="1">
    <citation type="submission" date="2022-07" db="EMBL/GenBank/DDBJ databases">
        <title>Methylomonas rivi sp. nov., Methylomonas rosea sp. nov., Methylomonas aureus sp. nov. and Methylomonas subterranea sp. nov., four novel methanotrophs isolated from a freshwater creek and the deep terrestrial subsurface.</title>
        <authorList>
            <person name="Abin C."/>
            <person name="Sankaranarayanan K."/>
            <person name="Garner C."/>
            <person name="Sindelar R."/>
            <person name="Kotary K."/>
            <person name="Garner R."/>
            <person name="Barclay S."/>
            <person name="Lawson P."/>
            <person name="Krumholz L."/>
        </authorList>
    </citation>
    <scope>NUCLEOTIDE SEQUENCE [LARGE SCALE GENOMIC DNA]</scope>
    <source>
        <strain evidence="2 3">SURF-1</strain>
    </source>
</reference>
<dbReference type="Proteomes" id="UP001524569">
    <property type="component" value="Unassembled WGS sequence"/>
</dbReference>
<keyword evidence="3" id="KW-1185">Reference proteome</keyword>